<dbReference type="Proteomes" id="UP000186922">
    <property type="component" value="Unassembled WGS sequence"/>
</dbReference>
<organism evidence="1 2">
    <name type="scientific">Ramazzottius varieornatus</name>
    <name type="common">Water bear</name>
    <name type="synonym">Tardigrade</name>
    <dbReference type="NCBI Taxonomy" id="947166"/>
    <lineage>
        <taxon>Eukaryota</taxon>
        <taxon>Metazoa</taxon>
        <taxon>Ecdysozoa</taxon>
        <taxon>Tardigrada</taxon>
        <taxon>Eutardigrada</taxon>
        <taxon>Parachela</taxon>
        <taxon>Hypsibioidea</taxon>
        <taxon>Ramazzottiidae</taxon>
        <taxon>Ramazzottius</taxon>
    </lineage>
</organism>
<proteinExistence type="predicted"/>
<dbReference type="EMBL" id="BDGG01000005">
    <property type="protein sequence ID" value="GAU98947.1"/>
    <property type="molecule type" value="Genomic_DNA"/>
</dbReference>
<comment type="caution">
    <text evidence="1">The sequence shown here is derived from an EMBL/GenBank/DDBJ whole genome shotgun (WGS) entry which is preliminary data.</text>
</comment>
<name>A0A1D1VGP8_RAMVA</name>
<accession>A0A1D1VGP8</accession>
<gene>
    <name evidence="1" type="primary">RvY_10017-1</name>
    <name evidence="1" type="synonym">RvY_10017.1</name>
    <name evidence="1" type="ORF">RvY_10017</name>
</gene>
<evidence type="ECO:0000313" key="1">
    <source>
        <dbReference type="EMBL" id="GAU98947.1"/>
    </source>
</evidence>
<keyword evidence="2" id="KW-1185">Reference proteome</keyword>
<reference evidence="1 2" key="1">
    <citation type="journal article" date="2016" name="Nat. Commun.">
        <title>Extremotolerant tardigrade genome and improved radiotolerance of human cultured cells by tardigrade-unique protein.</title>
        <authorList>
            <person name="Hashimoto T."/>
            <person name="Horikawa D.D."/>
            <person name="Saito Y."/>
            <person name="Kuwahara H."/>
            <person name="Kozuka-Hata H."/>
            <person name="Shin-I T."/>
            <person name="Minakuchi Y."/>
            <person name="Ohishi K."/>
            <person name="Motoyama A."/>
            <person name="Aizu T."/>
            <person name="Enomoto A."/>
            <person name="Kondo K."/>
            <person name="Tanaka S."/>
            <person name="Hara Y."/>
            <person name="Koshikawa S."/>
            <person name="Sagara H."/>
            <person name="Miura T."/>
            <person name="Yokobori S."/>
            <person name="Miyagawa K."/>
            <person name="Suzuki Y."/>
            <person name="Kubo T."/>
            <person name="Oyama M."/>
            <person name="Kohara Y."/>
            <person name="Fujiyama A."/>
            <person name="Arakawa K."/>
            <person name="Katayama T."/>
            <person name="Toyoda A."/>
            <person name="Kunieda T."/>
        </authorList>
    </citation>
    <scope>NUCLEOTIDE SEQUENCE [LARGE SCALE GENOMIC DNA]</scope>
    <source>
        <strain evidence="1 2">YOKOZUNA-1</strain>
    </source>
</reference>
<evidence type="ECO:0000313" key="2">
    <source>
        <dbReference type="Proteomes" id="UP000186922"/>
    </source>
</evidence>
<protein>
    <submittedName>
        <fullName evidence="1">Uncharacterized protein</fullName>
    </submittedName>
</protein>
<dbReference type="AlphaFoldDB" id="A0A1D1VGP8"/>
<sequence>MDRKPTSHCLLPVVISALTPLDDHFNECGFLDTAVENYSLASFPSSDFLSGAKYWSPSLVVAGQA</sequence>